<keyword evidence="2" id="KW-0547">Nucleotide-binding</keyword>
<comment type="subcellular location">
    <subcellularLocation>
        <location evidence="1">Nucleus</location>
    </subcellularLocation>
</comment>
<feature type="compositionally biased region" description="Basic and acidic residues" evidence="6">
    <location>
        <begin position="1460"/>
        <end position="1471"/>
    </location>
</feature>
<feature type="region of interest" description="Disordered" evidence="6">
    <location>
        <begin position="1"/>
        <end position="39"/>
    </location>
</feature>
<feature type="compositionally biased region" description="Low complexity" evidence="6">
    <location>
        <begin position="1702"/>
        <end position="1722"/>
    </location>
</feature>
<feature type="region of interest" description="Disordered" evidence="6">
    <location>
        <begin position="182"/>
        <end position="369"/>
    </location>
</feature>
<dbReference type="InterPro" id="IPR016197">
    <property type="entry name" value="Chromo-like_dom_sf"/>
</dbReference>
<dbReference type="GO" id="GO:0003682">
    <property type="term" value="F:chromatin binding"/>
    <property type="evidence" value="ECO:0007669"/>
    <property type="project" value="TreeGrafter"/>
</dbReference>
<evidence type="ECO:0000313" key="9">
    <source>
        <dbReference type="EMBL" id="GJE85782.1"/>
    </source>
</evidence>
<dbReference type="EMBL" id="BPQB01000003">
    <property type="protein sequence ID" value="GJE85782.1"/>
    <property type="molecule type" value="Genomic_DNA"/>
</dbReference>
<evidence type="ECO:0000313" key="10">
    <source>
        <dbReference type="Proteomes" id="UP000703269"/>
    </source>
</evidence>
<dbReference type="GO" id="GO:0003677">
    <property type="term" value="F:DNA binding"/>
    <property type="evidence" value="ECO:0007669"/>
    <property type="project" value="TreeGrafter"/>
</dbReference>
<dbReference type="GO" id="GO:0042393">
    <property type="term" value="F:histone binding"/>
    <property type="evidence" value="ECO:0007669"/>
    <property type="project" value="TreeGrafter"/>
</dbReference>
<dbReference type="GO" id="GO:0000785">
    <property type="term" value="C:chromatin"/>
    <property type="evidence" value="ECO:0007669"/>
    <property type="project" value="TreeGrafter"/>
</dbReference>
<dbReference type="SMART" id="SM00490">
    <property type="entry name" value="HELICc"/>
    <property type="match status" value="1"/>
</dbReference>
<proteinExistence type="predicted"/>
<dbReference type="InterPro" id="IPR049730">
    <property type="entry name" value="SNF2/RAD54-like_C"/>
</dbReference>
<keyword evidence="3" id="KW-0378">Hydrolase</keyword>
<sequence>MSDDAQEVELLFATSSPRQSDVEMLPEAASRAQSEETSAELSRLSTLSIAVQRDRVYVEPPALSSEDLARYADLADLPVASDESPDGEMERIIGEYETRGGLQYFVRMSNGIAYRFPARGFGRKHRELVDDYEQRRREGTLEPFDPSASYIHPDSRVKLTLKVGPSTRPRSIPVISDSEEELVARRGYSTPPESDDDAFIDDGEDNIPVQRSTRAITAAKSNGKKQATLPFSPKKTRSRKIISLVEDDEEEESSPAPRPAAEGLRRSTRSTKRTRDNLDDEEFIDDGEYAPRSKSHQPKKKPQPKKPIRGYGIVHGNSHAFAEEPGTSAHRRKCEKCQREPTHKLIPKTKGKKRKSRKAEDDFEDDEDDDDRIAALGGWVRCMRCPIVAHWGCLAKTQRDEILRAIYEKDKAKWELEQDADPENPPPEPVKRTALTVDETTEFICGSCMKGGVCMACKKPALEVGGVIVSADGTKHAAPSPPPAPTTDGDVTMIDLTKDSSSPPAEESDAKNNSGAGDQMLYRCLTCKRVAHYEHLPLSRFADPNETYTLDEIAEYYQVNTGWQCADCVSFTYNVEHVIAWRPFPEDAKEPPVPPGELPNFKSALPREYLVKWTDRSYKRLHWVPHMWLLATYPAKLKNFLLKGPTIPLLPEPVADDAAVDLDLNPAFAPDEDDIVDDSEGRARKDDGDISRALNPMPDAERRVPPGWKTVDRVLDVLLWLKKSRVKKAPRGKKGRRIVDDEDDGDSDEELDEETRQERDSAYDEGEQPGVKFTETIEDFERREKRQITIDDVSLVAWGFFKWAGLGYEDSAWESPPRREDAGWSAFESAFERFLSARDVVVPVISKDDQRMFDDRPKNGFMRNYKFTPDSQPELGQAPSFKLMPFQVDGVNWLCNNWWNLQHCILADEMGLGKTVQIATFLGQVIKGFDKLPFSAYPALVVVPNSTITNWIRELERWAPNLRAVPFYGDAKAREIIREYELVHPAKKAKTTGHKFHVLVTTYETFTNARDVGTLFKAVPRWEVLVVDEGQRLKSDSSLLFKKLKELNTIHRIILTGTPLNNNIRELFNLMNFLDSKEWNDLEGLAKEHEELNEEKIKELHIRLRPYFLRRIKSEVLQLPPKNEVIVPVSMTALQKEVYRSILSQNVDVLRSIALNAAGAKVNAAVKKSNMNNILMQLRKCIQHPYLVSRDIEPTGLSAHDAHERLIGASAKLFMLKMMLPKLKARGHRVLLFSQFAIALDIIEDFLNGEGIKYLRLDGSTKQADRQKGMDEFNKPGSDVFIYILSTRAGGVGINLTTADTVIIFDPDFNPHQDLQAIARAHRYGQKKTCLVFKFMVKDSAEERIVQTGKKKLVLDHLIVQKMDDKDSDEDVKSILMFGAQALFESNEAQSSRDIHYSDHDIQQLIEKTEKEGDQQEPAAGENAGFSFAKVWTAEKDEEAEEQAQEDAWAQTLARIAEEKAKERAQEETGRGVRRKAAAVFPQQMLDLPDTPTKGKEKDKKGKGKQKAHKSDDDAAFDLSEVDDSDAPSAASDAASDDLDISLADQLNKQKQKRKKSRYIDSVQGKRASPSAPLSPIHNRLSLGEIDPTCGLCGLEHPNRPCFMTESSENLAEYRRILMTVDSGESLEERRAAIAVIDETLAKRGKMKLVIGQPLHPVEAHPRIPSAPRMPAPPPARQPVAQHIPTISTTLRPVPPAPKPRPVVNGSSGSTAASSSKATTSKVPQSHPKLGQPVAAGSGSLRRPSSPHVAEPPRKKVKESASSSSAVRFCIVCGTTPMHTLSQCPAVLEGPERIQKEIRRLGQDPAKSGTVEVLQKLLQRQMTNRGRV</sequence>
<reference evidence="9 10" key="1">
    <citation type="submission" date="2021-08" db="EMBL/GenBank/DDBJ databases">
        <title>Draft Genome Sequence of Phanerochaete sordida strain YK-624.</title>
        <authorList>
            <person name="Mori T."/>
            <person name="Dohra H."/>
            <person name="Suzuki T."/>
            <person name="Kawagishi H."/>
            <person name="Hirai H."/>
        </authorList>
    </citation>
    <scope>NUCLEOTIDE SEQUENCE [LARGE SCALE GENOMIC DNA]</scope>
    <source>
        <strain evidence="9 10">YK-624</strain>
    </source>
</reference>
<feature type="compositionally biased region" description="Basic and acidic residues" evidence="6">
    <location>
        <begin position="679"/>
        <end position="690"/>
    </location>
</feature>
<dbReference type="Gene3D" id="3.40.50.10810">
    <property type="entry name" value="Tandem AAA-ATPase domain"/>
    <property type="match status" value="1"/>
</dbReference>
<evidence type="ECO:0000259" key="7">
    <source>
        <dbReference type="PROSITE" id="PS51192"/>
    </source>
</evidence>
<comment type="caution">
    <text evidence="9">The sequence shown here is derived from an EMBL/GenBank/DDBJ whole genome shotgun (WGS) entry which is preliminary data.</text>
</comment>
<evidence type="ECO:0000256" key="3">
    <source>
        <dbReference type="ARBA" id="ARBA00022801"/>
    </source>
</evidence>
<evidence type="ECO:0000256" key="2">
    <source>
        <dbReference type="ARBA" id="ARBA00022741"/>
    </source>
</evidence>
<feature type="region of interest" description="Disordered" evidence="6">
    <location>
        <begin position="732"/>
        <end position="770"/>
    </location>
</feature>
<dbReference type="GO" id="GO:0005634">
    <property type="term" value="C:nucleus"/>
    <property type="evidence" value="ECO:0007669"/>
    <property type="project" value="UniProtKB-SubCell"/>
</dbReference>
<feature type="compositionally biased region" description="Acidic residues" evidence="6">
    <location>
        <begin position="1514"/>
        <end position="1526"/>
    </location>
</feature>
<dbReference type="PANTHER" id="PTHR45623:SF17">
    <property type="entry name" value="CHROMODOMAIN-HELICASE-DNA-BINDING PROTEIN 3-RELATED"/>
    <property type="match status" value="1"/>
</dbReference>
<feature type="compositionally biased region" description="Basic residues" evidence="6">
    <location>
        <begin position="345"/>
        <end position="357"/>
    </location>
</feature>
<dbReference type="InterPro" id="IPR056616">
    <property type="entry name" value="Chromo_MIT1"/>
</dbReference>
<dbReference type="PROSITE" id="PS51194">
    <property type="entry name" value="HELICASE_CTER"/>
    <property type="match status" value="1"/>
</dbReference>
<feature type="region of interest" description="Disordered" evidence="6">
    <location>
        <begin position="1460"/>
        <end position="1580"/>
    </location>
</feature>
<protein>
    <submittedName>
        <fullName evidence="9">Chromatin remodeling factor-like protein</fullName>
    </submittedName>
</protein>
<dbReference type="GO" id="GO:0140658">
    <property type="term" value="F:ATP-dependent chromatin remodeler activity"/>
    <property type="evidence" value="ECO:0007669"/>
    <property type="project" value="TreeGrafter"/>
</dbReference>
<gene>
    <name evidence="9" type="ORF">PsYK624_018610</name>
</gene>
<name>A0A9P3L9J2_9APHY</name>
<dbReference type="InterPro" id="IPR014001">
    <property type="entry name" value="Helicase_ATP-bd"/>
</dbReference>
<evidence type="ECO:0000256" key="4">
    <source>
        <dbReference type="ARBA" id="ARBA00022840"/>
    </source>
</evidence>
<dbReference type="Gene3D" id="3.40.50.300">
    <property type="entry name" value="P-loop containing nucleotide triphosphate hydrolases"/>
    <property type="match status" value="1"/>
</dbReference>
<accession>A0A9P3L9J2</accession>
<dbReference type="SUPFAM" id="SSF54160">
    <property type="entry name" value="Chromo domain-like"/>
    <property type="match status" value="1"/>
</dbReference>
<feature type="region of interest" description="Disordered" evidence="6">
    <location>
        <begin position="1658"/>
        <end position="1761"/>
    </location>
</feature>
<keyword evidence="4" id="KW-0067">ATP-binding</keyword>
<feature type="region of interest" description="Disordered" evidence="6">
    <location>
        <begin position="473"/>
        <end position="514"/>
    </location>
</feature>
<evidence type="ECO:0000256" key="6">
    <source>
        <dbReference type="SAM" id="MobiDB-lite"/>
    </source>
</evidence>
<feature type="region of interest" description="Disordered" evidence="6">
    <location>
        <begin position="667"/>
        <end position="705"/>
    </location>
</feature>
<dbReference type="OrthoDB" id="5857104at2759"/>
<feature type="compositionally biased region" description="Pro residues" evidence="6">
    <location>
        <begin position="1668"/>
        <end position="1677"/>
    </location>
</feature>
<feature type="compositionally biased region" description="Acidic residues" evidence="6">
    <location>
        <begin position="193"/>
        <end position="205"/>
    </location>
</feature>
<dbReference type="Pfam" id="PF00176">
    <property type="entry name" value="SNF2-rel_dom"/>
    <property type="match status" value="1"/>
</dbReference>
<evidence type="ECO:0000256" key="1">
    <source>
        <dbReference type="ARBA" id="ARBA00004123"/>
    </source>
</evidence>
<organism evidence="9 10">
    <name type="scientific">Phanerochaete sordida</name>
    <dbReference type="NCBI Taxonomy" id="48140"/>
    <lineage>
        <taxon>Eukaryota</taxon>
        <taxon>Fungi</taxon>
        <taxon>Dikarya</taxon>
        <taxon>Basidiomycota</taxon>
        <taxon>Agaricomycotina</taxon>
        <taxon>Agaricomycetes</taxon>
        <taxon>Polyporales</taxon>
        <taxon>Phanerochaetaceae</taxon>
        <taxon>Phanerochaete</taxon>
    </lineage>
</organism>
<keyword evidence="10" id="KW-1185">Reference proteome</keyword>
<keyword evidence="5" id="KW-0539">Nucleus</keyword>
<feature type="compositionally biased region" description="Acidic residues" evidence="6">
    <location>
        <begin position="740"/>
        <end position="753"/>
    </location>
</feature>
<dbReference type="InterPro" id="IPR027417">
    <property type="entry name" value="P-loop_NTPase"/>
</dbReference>
<dbReference type="SUPFAM" id="SSF52540">
    <property type="entry name" value="P-loop containing nucleoside triphosphate hydrolases"/>
    <property type="match status" value="2"/>
</dbReference>
<dbReference type="CDD" id="cd18793">
    <property type="entry name" value="SF2_C_SNF"/>
    <property type="match status" value="1"/>
</dbReference>
<feature type="compositionally biased region" description="Basic residues" evidence="6">
    <location>
        <begin position="293"/>
        <end position="308"/>
    </location>
</feature>
<dbReference type="PROSITE" id="PS51192">
    <property type="entry name" value="HELICASE_ATP_BIND_1"/>
    <property type="match status" value="1"/>
</dbReference>
<feature type="compositionally biased region" description="Acidic residues" evidence="6">
    <location>
        <begin position="278"/>
        <end position="288"/>
    </location>
</feature>
<feature type="domain" description="Helicase C-terminal" evidence="8">
    <location>
        <begin position="1215"/>
        <end position="1366"/>
    </location>
</feature>
<dbReference type="GO" id="GO:0016887">
    <property type="term" value="F:ATP hydrolysis activity"/>
    <property type="evidence" value="ECO:0007669"/>
    <property type="project" value="TreeGrafter"/>
</dbReference>
<dbReference type="Pfam" id="PF23615">
    <property type="entry name" value="Chromo_MIT1"/>
    <property type="match status" value="1"/>
</dbReference>
<dbReference type="PANTHER" id="PTHR45623">
    <property type="entry name" value="CHROMODOMAIN-HELICASE-DNA-BINDING PROTEIN 3-RELATED-RELATED"/>
    <property type="match status" value="1"/>
</dbReference>
<evidence type="ECO:0000259" key="8">
    <source>
        <dbReference type="PROSITE" id="PS51194"/>
    </source>
</evidence>
<dbReference type="InterPro" id="IPR001650">
    <property type="entry name" value="Helicase_C-like"/>
</dbReference>
<dbReference type="GO" id="GO:0005524">
    <property type="term" value="F:ATP binding"/>
    <property type="evidence" value="ECO:0007669"/>
    <property type="project" value="UniProtKB-KW"/>
</dbReference>
<dbReference type="Pfam" id="PF00271">
    <property type="entry name" value="Helicase_C"/>
    <property type="match status" value="1"/>
</dbReference>
<dbReference type="InterPro" id="IPR038718">
    <property type="entry name" value="SNF2-like_sf"/>
</dbReference>
<dbReference type="SMART" id="SM00487">
    <property type="entry name" value="DEXDc"/>
    <property type="match status" value="1"/>
</dbReference>
<evidence type="ECO:0000256" key="5">
    <source>
        <dbReference type="ARBA" id="ARBA00023242"/>
    </source>
</evidence>
<feature type="domain" description="Helicase ATP-binding" evidence="7">
    <location>
        <begin position="895"/>
        <end position="1077"/>
    </location>
</feature>
<dbReference type="Proteomes" id="UP000703269">
    <property type="component" value="Unassembled WGS sequence"/>
</dbReference>
<dbReference type="InterPro" id="IPR000330">
    <property type="entry name" value="SNF2_N"/>
</dbReference>